<protein>
    <submittedName>
        <fullName evidence="1">Uncharacterized protein</fullName>
    </submittedName>
</protein>
<dbReference type="EMBL" id="CASHSV030000024">
    <property type="protein sequence ID" value="CAJ2638668.1"/>
    <property type="molecule type" value="Genomic_DNA"/>
</dbReference>
<evidence type="ECO:0000313" key="1">
    <source>
        <dbReference type="EMBL" id="CAJ2638668.1"/>
    </source>
</evidence>
<gene>
    <name evidence="1" type="ORF">MILVUS5_LOCUS8827</name>
</gene>
<name>A0ACB0J3L8_TRIPR</name>
<evidence type="ECO:0000313" key="2">
    <source>
        <dbReference type="Proteomes" id="UP001177021"/>
    </source>
</evidence>
<keyword evidence="2" id="KW-1185">Reference proteome</keyword>
<dbReference type="Proteomes" id="UP001177021">
    <property type="component" value="Unassembled WGS sequence"/>
</dbReference>
<organism evidence="1 2">
    <name type="scientific">Trifolium pratense</name>
    <name type="common">Red clover</name>
    <dbReference type="NCBI Taxonomy" id="57577"/>
    <lineage>
        <taxon>Eukaryota</taxon>
        <taxon>Viridiplantae</taxon>
        <taxon>Streptophyta</taxon>
        <taxon>Embryophyta</taxon>
        <taxon>Tracheophyta</taxon>
        <taxon>Spermatophyta</taxon>
        <taxon>Magnoliopsida</taxon>
        <taxon>eudicotyledons</taxon>
        <taxon>Gunneridae</taxon>
        <taxon>Pentapetalae</taxon>
        <taxon>rosids</taxon>
        <taxon>fabids</taxon>
        <taxon>Fabales</taxon>
        <taxon>Fabaceae</taxon>
        <taxon>Papilionoideae</taxon>
        <taxon>50 kb inversion clade</taxon>
        <taxon>NPAAA clade</taxon>
        <taxon>Hologalegina</taxon>
        <taxon>IRL clade</taxon>
        <taxon>Trifolieae</taxon>
        <taxon>Trifolium</taxon>
    </lineage>
</organism>
<accession>A0ACB0J3L8</accession>
<comment type="caution">
    <text evidence="1">The sequence shown here is derived from an EMBL/GenBank/DDBJ whole genome shotgun (WGS) entry which is preliminary data.</text>
</comment>
<sequence length="102" mass="11248">MAILRNFTLKMAFLVAFFFIIASAMWIESEAKQTIITTTCPSTTHCFPDYPSTCSSVADCRNCCVCNEIVQGVFIIPNCNEKHTCECVKIIPSPPPPPTIAN</sequence>
<reference evidence="1" key="1">
    <citation type="submission" date="2023-10" db="EMBL/GenBank/DDBJ databases">
        <authorList>
            <person name="Rodriguez Cubillos JULIANA M."/>
            <person name="De Vega J."/>
        </authorList>
    </citation>
    <scope>NUCLEOTIDE SEQUENCE</scope>
</reference>
<proteinExistence type="predicted"/>